<proteinExistence type="predicted"/>
<comment type="caution">
    <text evidence="1">The sequence shown here is derived from an EMBL/GenBank/DDBJ whole genome shotgun (WGS) entry which is preliminary data.</text>
</comment>
<dbReference type="Proteomes" id="UP000789366">
    <property type="component" value="Unassembled WGS sequence"/>
</dbReference>
<name>A0ACA9RMB9_9GLOM</name>
<accession>A0ACA9RMB9</accession>
<organism evidence="1 2">
    <name type="scientific">Cetraspora pellucida</name>
    <dbReference type="NCBI Taxonomy" id="1433469"/>
    <lineage>
        <taxon>Eukaryota</taxon>
        <taxon>Fungi</taxon>
        <taxon>Fungi incertae sedis</taxon>
        <taxon>Mucoromycota</taxon>
        <taxon>Glomeromycotina</taxon>
        <taxon>Glomeromycetes</taxon>
        <taxon>Diversisporales</taxon>
        <taxon>Gigasporaceae</taxon>
        <taxon>Cetraspora</taxon>
    </lineage>
</organism>
<keyword evidence="2" id="KW-1185">Reference proteome</keyword>
<protein>
    <submittedName>
        <fullName evidence="1">13135_t:CDS:1</fullName>
    </submittedName>
</protein>
<reference evidence="1" key="1">
    <citation type="submission" date="2021-06" db="EMBL/GenBank/DDBJ databases">
        <authorList>
            <person name="Kallberg Y."/>
            <person name="Tangrot J."/>
            <person name="Rosling A."/>
        </authorList>
    </citation>
    <scope>NUCLEOTIDE SEQUENCE</scope>
    <source>
        <strain evidence="1">28 12/20/2015</strain>
    </source>
</reference>
<evidence type="ECO:0000313" key="1">
    <source>
        <dbReference type="EMBL" id="CAG8799032.1"/>
    </source>
</evidence>
<gene>
    <name evidence="1" type="ORF">SPELUC_LOCUS17894</name>
</gene>
<feature type="non-terminal residue" evidence="1">
    <location>
        <position position="1"/>
    </location>
</feature>
<dbReference type="EMBL" id="CAJVPW010077704">
    <property type="protein sequence ID" value="CAG8799032.1"/>
    <property type="molecule type" value="Genomic_DNA"/>
</dbReference>
<evidence type="ECO:0000313" key="2">
    <source>
        <dbReference type="Proteomes" id="UP000789366"/>
    </source>
</evidence>
<sequence>EDELHTNQSEENLDNLMEKDNEYERNTNKIRGRDKANKNRGRDTRSVKKTRNSKIINVISDNEN</sequence>